<dbReference type="Gene3D" id="3.30.160.60">
    <property type="entry name" value="Classic Zinc Finger"/>
    <property type="match status" value="2"/>
</dbReference>
<dbReference type="AlphaFoldDB" id="A0A7R9FST6"/>
<feature type="compositionally biased region" description="Basic and acidic residues" evidence="10">
    <location>
        <begin position="1"/>
        <end position="10"/>
    </location>
</feature>
<evidence type="ECO:0000256" key="10">
    <source>
        <dbReference type="SAM" id="MobiDB-lite"/>
    </source>
</evidence>
<dbReference type="EMBL" id="LR906073">
    <property type="protein sequence ID" value="CAD7253743.1"/>
    <property type="molecule type" value="Genomic_DNA"/>
</dbReference>
<evidence type="ECO:0000256" key="7">
    <source>
        <dbReference type="ARBA" id="ARBA00023163"/>
    </source>
</evidence>
<proteinExistence type="predicted"/>
<dbReference type="EMBL" id="CAJPEV010006556">
    <property type="protein sequence ID" value="CAG0904206.1"/>
    <property type="molecule type" value="Genomic_DNA"/>
</dbReference>
<protein>
    <recommendedName>
        <fullName evidence="11">C2H2-type domain-containing protein</fullName>
    </recommendedName>
</protein>
<evidence type="ECO:0000259" key="11">
    <source>
        <dbReference type="PROSITE" id="PS50157"/>
    </source>
</evidence>
<evidence type="ECO:0000256" key="1">
    <source>
        <dbReference type="ARBA" id="ARBA00004123"/>
    </source>
</evidence>
<organism evidence="12">
    <name type="scientific">Darwinula stevensoni</name>
    <dbReference type="NCBI Taxonomy" id="69355"/>
    <lineage>
        <taxon>Eukaryota</taxon>
        <taxon>Metazoa</taxon>
        <taxon>Ecdysozoa</taxon>
        <taxon>Arthropoda</taxon>
        <taxon>Crustacea</taxon>
        <taxon>Oligostraca</taxon>
        <taxon>Ostracoda</taxon>
        <taxon>Podocopa</taxon>
        <taxon>Podocopida</taxon>
        <taxon>Darwinulocopina</taxon>
        <taxon>Darwinuloidea</taxon>
        <taxon>Darwinulidae</taxon>
        <taxon>Darwinula</taxon>
    </lineage>
</organism>
<dbReference type="InterPro" id="IPR050717">
    <property type="entry name" value="C2H2-ZF_Transcription_Reg"/>
</dbReference>
<evidence type="ECO:0000256" key="8">
    <source>
        <dbReference type="ARBA" id="ARBA00023242"/>
    </source>
</evidence>
<keyword evidence="5" id="KW-0862">Zinc</keyword>
<dbReference type="GO" id="GO:0000981">
    <property type="term" value="F:DNA-binding transcription factor activity, RNA polymerase II-specific"/>
    <property type="evidence" value="ECO:0007669"/>
    <property type="project" value="TreeGrafter"/>
</dbReference>
<evidence type="ECO:0000313" key="13">
    <source>
        <dbReference type="Proteomes" id="UP000677054"/>
    </source>
</evidence>
<dbReference type="Proteomes" id="UP000677054">
    <property type="component" value="Unassembled WGS sequence"/>
</dbReference>
<dbReference type="GO" id="GO:0000977">
    <property type="term" value="F:RNA polymerase II transcription regulatory region sequence-specific DNA binding"/>
    <property type="evidence" value="ECO:0007669"/>
    <property type="project" value="TreeGrafter"/>
</dbReference>
<feature type="domain" description="C2H2-type" evidence="11">
    <location>
        <begin position="65"/>
        <end position="96"/>
    </location>
</feature>
<dbReference type="SMART" id="SM00355">
    <property type="entry name" value="ZnF_C2H2"/>
    <property type="match status" value="2"/>
</dbReference>
<keyword evidence="7" id="KW-0804">Transcription</keyword>
<evidence type="ECO:0000313" key="12">
    <source>
        <dbReference type="EMBL" id="CAD7253743.1"/>
    </source>
</evidence>
<keyword evidence="6" id="KW-0805">Transcription regulation</keyword>
<feature type="domain" description="C2H2-type" evidence="11">
    <location>
        <begin position="32"/>
        <end position="59"/>
    </location>
</feature>
<dbReference type="PROSITE" id="PS00028">
    <property type="entry name" value="ZINC_FINGER_C2H2_1"/>
    <property type="match status" value="1"/>
</dbReference>
<dbReference type="SUPFAM" id="SSF57667">
    <property type="entry name" value="beta-beta-alpha zinc fingers"/>
    <property type="match status" value="1"/>
</dbReference>
<reference evidence="12" key="1">
    <citation type="submission" date="2020-11" db="EMBL/GenBank/DDBJ databases">
        <authorList>
            <person name="Tran Van P."/>
        </authorList>
    </citation>
    <scope>NUCLEOTIDE SEQUENCE</scope>
</reference>
<gene>
    <name evidence="12" type="ORF">DSTB1V02_LOCUS13490</name>
</gene>
<feature type="region of interest" description="Disordered" evidence="10">
    <location>
        <begin position="1"/>
        <end position="26"/>
    </location>
</feature>
<keyword evidence="3" id="KW-0677">Repeat</keyword>
<dbReference type="GO" id="GO:0005634">
    <property type="term" value="C:nucleus"/>
    <property type="evidence" value="ECO:0007669"/>
    <property type="project" value="UniProtKB-SubCell"/>
</dbReference>
<sequence length="102" mass="12058">MAEGNEERVYRGSSPASKKTCRRVSRDRDRDFYCRFCQRRFGKAYNLMIHERSHKESSPGSSAAYHCDVCDKSFKRHDTLKEHNFIYRAFHQSMSNDRDSSP</sequence>
<dbReference type="InterPro" id="IPR036236">
    <property type="entry name" value="Znf_C2H2_sf"/>
</dbReference>
<evidence type="ECO:0000256" key="6">
    <source>
        <dbReference type="ARBA" id="ARBA00023015"/>
    </source>
</evidence>
<dbReference type="InterPro" id="IPR013087">
    <property type="entry name" value="Znf_C2H2_type"/>
</dbReference>
<comment type="subcellular location">
    <subcellularLocation>
        <location evidence="1">Nucleus</location>
    </subcellularLocation>
</comment>
<accession>A0A7R9FST6</accession>
<dbReference type="GO" id="GO:0008270">
    <property type="term" value="F:zinc ion binding"/>
    <property type="evidence" value="ECO:0007669"/>
    <property type="project" value="UniProtKB-KW"/>
</dbReference>
<dbReference type="PANTHER" id="PTHR14196:SF0">
    <property type="entry name" value="PROTEIN BOWEL"/>
    <property type="match status" value="1"/>
</dbReference>
<evidence type="ECO:0000256" key="4">
    <source>
        <dbReference type="ARBA" id="ARBA00022771"/>
    </source>
</evidence>
<keyword evidence="2" id="KW-0479">Metal-binding</keyword>
<keyword evidence="8" id="KW-0539">Nucleus</keyword>
<keyword evidence="4 9" id="KW-0863">Zinc-finger</keyword>
<name>A0A7R9FST6_9CRUS</name>
<dbReference type="PROSITE" id="PS50157">
    <property type="entry name" value="ZINC_FINGER_C2H2_2"/>
    <property type="match status" value="2"/>
</dbReference>
<evidence type="ECO:0000256" key="9">
    <source>
        <dbReference type="PROSITE-ProRule" id="PRU00042"/>
    </source>
</evidence>
<evidence type="ECO:0000256" key="5">
    <source>
        <dbReference type="ARBA" id="ARBA00022833"/>
    </source>
</evidence>
<evidence type="ECO:0000256" key="3">
    <source>
        <dbReference type="ARBA" id="ARBA00022737"/>
    </source>
</evidence>
<keyword evidence="13" id="KW-1185">Reference proteome</keyword>
<dbReference type="OrthoDB" id="9451254at2759"/>
<evidence type="ECO:0000256" key="2">
    <source>
        <dbReference type="ARBA" id="ARBA00022723"/>
    </source>
</evidence>
<dbReference type="PANTHER" id="PTHR14196">
    <property type="entry name" value="ODD-SKIPPED - RELATED"/>
    <property type="match status" value="1"/>
</dbReference>
<dbReference type="Pfam" id="PF00096">
    <property type="entry name" value="zf-C2H2"/>
    <property type="match status" value="2"/>
</dbReference>